<dbReference type="GeneID" id="28988141"/>
<evidence type="ECO:0000313" key="2">
    <source>
        <dbReference type="Proteomes" id="UP000053611"/>
    </source>
</evidence>
<sequence length="150" mass="17092">MLLEPAFKTRRLHTVVSLLHRRAKEIWRDAKKNTKTLRLWDADDTASGSWRGLGQVERGAALNPRILCVGIIRWEGWSPMGNVAEWLTRLTRIWNIFQELRSISFGSVCSNQAVVVFGRVLVALCGGCLAHCYFHRARHCSRSLAVPAWH</sequence>
<proteinExistence type="predicted"/>
<dbReference type="RefSeq" id="XP_018278748.1">
    <property type="nucleotide sequence ID" value="XM_018427538.1"/>
</dbReference>
<dbReference type="EMBL" id="KQ087207">
    <property type="protein sequence ID" value="KLT42257.1"/>
    <property type="molecule type" value="Genomic_DNA"/>
</dbReference>
<name>A0A0J0XMF2_9TREE</name>
<keyword evidence="2" id="KW-1185">Reference proteome</keyword>
<organism evidence="1 2">
    <name type="scientific">Cutaneotrichosporon oleaginosum</name>
    <dbReference type="NCBI Taxonomy" id="879819"/>
    <lineage>
        <taxon>Eukaryota</taxon>
        <taxon>Fungi</taxon>
        <taxon>Dikarya</taxon>
        <taxon>Basidiomycota</taxon>
        <taxon>Agaricomycotina</taxon>
        <taxon>Tremellomycetes</taxon>
        <taxon>Trichosporonales</taxon>
        <taxon>Trichosporonaceae</taxon>
        <taxon>Cutaneotrichosporon</taxon>
    </lineage>
</organism>
<reference evidence="1 2" key="1">
    <citation type="submission" date="2015-03" db="EMBL/GenBank/DDBJ databases">
        <title>Genomics and transcriptomics of the oil-accumulating basidiomycete yeast T. oleaginosus allow insights into substrate utilization and the diverse evolutionary trajectories of mating systems in fungi.</title>
        <authorList>
            <consortium name="DOE Joint Genome Institute"/>
            <person name="Kourist R."/>
            <person name="Kracht O."/>
            <person name="Bracharz F."/>
            <person name="Lipzen A."/>
            <person name="Nolan M."/>
            <person name="Ohm R."/>
            <person name="Grigoriev I."/>
            <person name="Sun S."/>
            <person name="Heitman J."/>
            <person name="Bruck T."/>
            <person name="Nowrousian M."/>
        </authorList>
    </citation>
    <scope>NUCLEOTIDE SEQUENCE [LARGE SCALE GENOMIC DNA]</scope>
    <source>
        <strain evidence="1 2">IBC0246</strain>
    </source>
</reference>
<dbReference type="Proteomes" id="UP000053611">
    <property type="component" value="Unassembled WGS sequence"/>
</dbReference>
<gene>
    <name evidence="1" type="ORF">CC85DRAFT_94418</name>
</gene>
<accession>A0A0J0XMF2</accession>
<protein>
    <submittedName>
        <fullName evidence="1">Uncharacterized protein</fullName>
    </submittedName>
</protein>
<evidence type="ECO:0000313" key="1">
    <source>
        <dbReference type="EMBL" id="KLT42257.1"/>
    </source>
</evidence>
<dbReference type="AlphaFoldDB" id="A0A0J0XMF2"/>